<dbReference type="Gene3D" id="1.20.120.1910">
    <property type="entry name" value="Cysteine-tRNA ligase, C-terminal anti-codon recognition domain"/>
    <property type="match status" value="1"/>
</dbReference>
<evidence type="ECO:0000313" key="15">
    <source>
        <dbReference type="Proteomes" id="UP000014541"/>
    </source>
</evidence>
<dbReference type="SUPFAM" id="SSF52374">
    <property type="entry name" value="Nucleotidylyl transferase"/>
    <property type="match status" value="1"/>
</dbReference>
<keyword evidence="11" id="KW-0175">Coiled coil</keyword>
<evidence type="ECO:0000256" key="4">
    <source>
        <dbReference type="ARBA" id="ARBA00022723"/>
    </source>
</evidence>
<keyword evidence="6 10" id="KW-0862">Zinc</keyword>
<keyword evidence="10" id="KW-0963">Cytoplasm</keyword>
<comment type="catalytic activity">
    <reaction evidence="10">
        <text>tRNA(Cys) + L-cysteine + ATP = L-cysteinyl-tRNA(Cys) + AMP + diphosphate</text>
        <dbReference type="Rhea" id="RHEA:17773"/>
        <dbReference type="Rhea" id="RHEA-COMP:9661"/>
        <dbReference type="Rhea" id="RHEA-COMP:9679"/>
        <dbReference type="ChEBI" id="CHEBI:30616"/>
        <dbReference type="ChEBI" id="CHEBI:33019"/>
        <dbReference type="ChEBI" id="CHEBI:35235"/>
        <dbReference type="ChEBI" id="CHEBI:78442"/>
        <dbReference type="ChEBI" id="CHEBI:78517"/>
        <dbReference type="ChEBI" id="CHEBI:456215"/>
        <dbReference type="EC" id="6.1.1.16"/>
    </reaction>
</comment>
<dbReference type="Pfam" id="PF23493">
    <property type="entry name" value="CysS_C"/>
    <property type="match status" value="1"/>
</dbReference>
<dbReference type="EMBL" id="ATFF01000006">
    <property type="protein sequence ID" value="EPF30486.1"/>
    <property type="molecule type" value="Genomic_DNA"/>
</dbReference>
<keyword evidence="8 10" id="KW-0648">Protein biosynthesis</keyword>
<evidence type="ECO:0000256" key="5">
    <source>
        <dbReference type="ARBA" id="ARBA00022741"/>
    </source>
</evidence>
<dbReference type="GO" id="GO:0006423">
    <property type="term" value="P:cysteinyl-tRNA aminoacylation"/>
    <property type="evidence" value="ECO:0007669"/>
    <property type="project" value="UniProtKB-UniRule"/>
</dbReference>
<keyword evidence="9 10" id="KW-0030">Aminoacyl-tRNA synthetase</keyword>
<dbReference type="STRING" id="1125699.HMPREF9194_00803"/>
<dbReference type="InterPro" id="IPR024909">
    <property type="entry name" value="Cys-tRNA/MSH_ligase"/>
</dbReference>
<dbReference type="GO" id="GO:0005829">
    <property type="term" value="C:cytosol"/>
    <property type="evidence" value="ECO:0007669"/>
    <property type="project" value="TreeGrafter"/>
</dbReference>
<feature type="coiled-coil region" evidence="11">
    <location>
        <begin position="363"/>
        <end position="394"/>
    </location>
</feature>
<dbReference type="PATRIC" id="fig|1125699.3.peg.817"/>
<keyword evidence="15" id="KW-1185">Reference proteome</keyword>
<dbReference type="CDD" id="cd00672">
    <property type="entry name" value="CysRS_core"/>
    <property type="match status" value="1"/>
</dbReference>
<feature type="binding site" evidence="10">
    <location>
        <position position="29"/>
    </location>
    <ligand>
        <name>Zn(2+)</name>
        <dbReference type="ChEBI" id="CHEBI:29105"/>
    </ligand>
</feature>
<dbReference type="EC" id="6.1.1.16" evidence="10"/>
<dbReference type="HAMAP" id="MF_00041">
    <property type="entry name" value="Cys_tRNA_synth"/>
    <property type="match status" value="1"/>
</dbReference>
<dbReference type="OrthoDB" id="9815130at2"/>
<comment type="subunit">
    <text evidence="2 10">Monomer.</text>
</comment>
<evidence type="ECO:0000256" key="10">
    <source>
        <dbReference type="HAMAP-Rule" id="MF_00041"/>
    </source>
</evidence>
<evidence type="ECO:0000313" key="14">
    <source>
        <dbReference type="EMBL" id="EPF30486.1"/>
    </source>
</evidence>
<keyword evidence="7 10" id="KW-0067">ATP-binding</keyword>
<dbReference type="eggNOG" id="COG0215">
    <property type="taxonomic scope" value="Bacteria"/>
</dbReference>
<dbReference type="Proteomes" id="UP000014541">
    <property type="component" value="Unassembled WGS sequence"/>
</dbReference>
<evidence type="ECO:0000256" key="1">
    <source>
        <dbReference type="ARBA" id="ARBA00005594"/>
    </source>
</evidence>
<comment type="subcellular location">
    <subcellularLocation>
        <location evidence="10">Cytoplasm</location>
    </subcellularLocation>
</comment>
<comment type="caution">
    <text evidence="14">The sequence shown here is derived from an EMBL/GenBank/DDBJ whole genome shotgun (WGS) entry which is preliminary data.</text>
</comment>
<dbReference type="NCBIfam" id="TIGR00435">
    <property type="entry name" value="cysS"/>
    <property type="match status" value="1"/>
</dbReference>
<gene>
    <name evidence="10" type="primary">cysS</name>
    <name evidence="14" type="ORF">HMPREF9194_00803</name>
</gene>
<dbReference type="Gene3D" id="3.40.50.620">
    <property type="entry name" value="HUPs"/>
    <property type="match status" value="1"/>
</dbReference>
<dbReference type="Pfam" id="PF01406">
    <property type="entry name" value="tRNA-synt_1e"/>
    <property type="match status" value="1"/>
</dbReference>
<dbReference type="GO" id="GO:0005524">
    <property type="term" value="F:ATP binding"/>
    <property type="evidence" value="ECO:0007669"/>
    <property type="project" value="UniProtKB-UniRule"/>
</dbReference>
<feature type="short sequence motif" description="'HIGH' region" evidence="10">
    <location>
        <begin position="31"/>
        <end position="41"/>
    </location>
</feature>
<dbReference type="PANTHER" id="PTHR10890:SF3">
    <property type="entry name" value="CYSTEINE--TRNA LIGASE, CYTOPLASMIC"/>
    <property type="match status" value="1"/>
</dbReference>
<dbReference type="InterPro" id="IPR015803">
    <property type="entry name" value="Cys-tRNA-ligase"/>
</dbReference>
<feature type="short sequence motif" description="'KMSKS' region" evidence="10">
    <location>
        <begin position="279"/>
        <end position="283"/>
    </location>
</feature>
<evidence type="ECO:0000256" key="6">
    <source>
        <dbReference type="ARBA" id="ARBA00022833"/>
    </source>
</evidence>
<feature type="binding site" evidence="10">
    <location>
        <position position="251"/>
    </location>
    <ligand>
        <name>Zn(2+)</name>
        <dbReference type="ChEBI" id="CHEBI:29105"/>
    </ligand>
</feature>
<dbReference type="GO" id="GO:0008270">
    <property type="term" value="F:zinc ion binding"/>
    <property type="evidence" value="ECO:0007669"/>
    <property type="project" value="UniProtKB-UniRule"/>
</dbReference>
<dbReference type="InterPro" id="IPR056411">
    <property type="entry name" value="CysS_C"/>
</dbReference>
<dbReference type="PANTHER" id="PTHR10890">
    <property type="entry name" value="CYSTEINYL-TRNA SYNTHETASE"/>
    <property type="match status" value="1"/>
</dbReference>
<comment type="similarity">
    <text evidence="1 10">Belongs to the class-I aminoacyl-tRNA synthetase family.</text>
</comment>
<dbReference type="RefSeq" id="WP_016525097.1">
    <property type="nucleotide sequence ID" value="NZ_KE332518.1"/>
</dbReference>
<sequence>MALRLFNTMGRQTQDFIPIRTGECGFYGCGPTVYNYAHIGNLRAYVFLDTLDRTMRFLGYKVNHVMNITDIGHLTGDADSGEDKMLKTAKERGQSVLETADFYTKAFFKDIDSLNIRRPTVVCKATDHIQDMIDLIKRIEANGHTYSSGGNLYYDVSTFPDYGKLANLNLNDLKAGARIDIDANKRNPYDFVLWFTKSKFENQALVWDSPWGKGYPGWHIECSAMSMKYLGEQFDIHTGGIDHIPIHHTNEIAQSEGATGKKWVNYWLHNEFLVVNKEKMAKSSGSFLTLQKLIDAGFDPLDYRFFLLGGHYRSQLAFSWEAMESAKNARKALVQRFAKTLKSAYAEGLTKEDAERYARFSSKNASDEDVEECARRLQKLSAEAKQSLDAFRQALEDDLALPRALSEIQTAVKNKNIRARDCVLLTAAADGVLGLELVKSAAALLEEAERGTAGIGTGDADIDKLVAERTRAKKQKDYARADEIRTLLKEKGIILEDTPEGTTWKRQ</sequence>
<evidence type="ECO:0000256" key="3">
    <source>
        <dbReference type="ARBA" id="ARBA00022598"/>
    </source>
</evidence>
<dbReference type="InterPro" id="IPR032678">
    <property type="entry name" value="tRNA-synt_1_cat_dom"/>
</dbReference>
<comment type="cofactor">
    <cofactor evidence="10">
        <name>Zn(2+)</name>
        <dbReference type="ChEBI" id="CHEBI:29105"/>
    </cofactor>
    <text evidence="10">Binds 1 zinc ion per subunit.</text>
</comment>
<dbReference type="NCBIfam" id="NF011108">
    <property type="entry name" value="PRK14536.1"/>
    <property type="match status" value="1"/>
</dbReference>
<proteinExistence type="inferred from homology"/>
<evidence type="ECO:0000259" key="13">
    <source>
        <dbReference type="Pfam" id="PF23493"/>
    </source>
</evidence>
<evidence type="ECO:0000259" key="12">
    <source>
        <dbReference type="Pfam" id="PF01406"/>
    </source>
</evidence>
<protein>
    <recommendedName>
        <fullName evidence="10">Cysteine--tRNA ligase</fullName>
        <ecNumber evidence="10">6.1.1.16</ecNumber>
    </recommendedName>
    <alternativeName>
        <fullName evidence="10">Cysteinyl-tRNA synthetase</fullName>
        <shortName evidence="10">CysRS</shortName>
    </alternativeName>
</protein>
<accession>S3K0R9</accession>
<feature type="domain" description="Cysteinyl-tRNA ligase anticodon binding" evidence="13">
    <location>
        <begin position="459"/>
        <end position="504"/>
    </location>
</feature>
<keyword evidence="4 10" id="KW-0479">Metal-binding</keyword>
<evidence type="ECO:0000256" key="9">
    <source>
        <dbReference type="ARBA" id="ARBA00023146"/>
    </source>
</evidence>
<evidence type="ECO:0000256" key="7">
    <source>
        <dbReference type="ARBA" id="ARBA00022840"/>
    </source>
</evidence>
<dbReference type="InterPro" id="IPR014729">
    <property type="entry name" value="Rossmann-like_a/b/a_fold"/>
</dbReference>
<keyword evidence="5 10" id="KW-0547">Nucleotide-binding</keyword>
<evidence type="ECO:0000256" key="2">
    <source>
        <dbReference type="ARBA" id="ARBA00011245"/>
    </source>
</evidence>
<evidence type="ECO:0000256" key="8">
    <source>
        <dbReference type="ARBA" id="ARBA00022917"/>
    </source>
</evidence>
<reference evidence="14 15" key="1">
    <citation type="submission" date="2013-04" db="EMBL/GenBank/DDBJ databases">
        <title>The Genome Sequence of Treponema maltophilum ATCC 51939.</title>
        <authorList>
            <consortium name="The Broad Institute Genomics Platform"/>
            <person name="Earl A."/>
            <person name="Ward D."/>
            <person name="Feldgarden M."/>
            <person name="Gevers D."/>
            <person name="Leonetti C."/>
            <person name="Blanton J.M."/>
            <person name="Dewhirst F.E."/>
            <person name="Izard J."/>
            <person name="Walker B."/>
            <person name="Young S."/>
            <person name="Zeng Q."/>
            <person name="Gargeya S."/>
            <person name="Fitzgerald M."/>
            <person name="Haas B."/>
            <person name="Abouelleil A."/>
            <person name="Allen A.W."/>
            <person name="Alvarado L."/>
            <person name="Arachchi H.M."/>
            <person name="Berlin A.M."/>
            <person name="Chapman S.B."/>
            <person name="Gainer-Dewar J."/>
            <person name="Goldberg J."/>
            <person name="Griggs A."/>
            <person name="Gujja S."/>
            <person name="Hansen M."/>
            <person name="Howarth C."/>
            <person name="Imamovic A."/>
            <person name="Ireland A."/>
            <person name="Larimer J."/>
            <person name="McCowan C."/>
            <person name="Murphy C."/>
            <person name="Pearson M."/>
            <person name="Poon T.W."/>
            <person name="Priest M."/>
            <person name="Roberts A."/>
            <person name="Saif S."/>
            <person name="Shea T."/>
            <person name="Sisk P."/>
            <person name="Sykes S."/>
            <person name="Wortman J."/>
            <person name="Nusbaum C."/>
            <person name="Birren B."/>
        </authorList>
    </citation>
    <scope>NUCLEOTIDE SEQUENCE [LARGE SCALE GENOMIC DNA]</scope>
    <source>
        <strain evidence="14 15">ATCC 51939</strain>
    </source>
</reference>
<feature type="binding site" evidence="10">
    <location>
        <position position="247"/>
    </location>
    <ligand>
        <name>Zn(2+)</name>
        <dbReference type="ChEBI" id="CHEBI:29105"/>
    </ligand>
</feature>
<dbReference type="AlphaFoldDB" id="S3K0R9"/>
<evidence type="ECO:0000256" key="11">
    <source>
        <dbReference type="SAM" id="Coils"/>
    </source>
</evidence>
<keyword evidence="3 10" id="KW-0436">Ligase</keyword>
<dbReference type="HOGENOM" id="CLU_013528_0_1_12"/>
<dbReference type="PRINTS" id="PR00983">
    <property type="entry name" value="TRNASYNTHCYS"/>
</dbReference>
<name>S3K0R9_TREMA</name>
<dbReference type="GO" id="GO:0004817">
    <property type="term" value="F:cysteine-tRNA ligase activity"/>
    <property type="evidence" value="ECO:0007669"/>
    <property type="project" value="UniProtKB-UniRule"/>
</dbReference>
<feature type="binding site" evidence="10">
    <location>
        <position position="282"/>
    </location>
    <ligand>
        <name>ATP</name>
        <dbReference type="ChEBI" id="CHEBI:30616"/>
    </ligand>
</feature>
<dbReference type="InterPro" id="IPR009080">
    <property type="entry name" value="tRNAsynth_Ia_anticodon-bd"/>
</dbReference>
<dbReference type="SUPFAM" id="SSF47323">
    <property type="entry name" value="Anticodon-binding domain of a subclass of class I aminoacyl-tRNA synthetases"/>
    <property type="match status" value="1"/>
</dbReference>
<organism evidence="14 15">
    <name type="scientific">Treponema maltophilum ATCC 51939</name>
    <dbReference type="NCBI Taxonomy" id="1125699"/>
    <lineage>
        <taxon>Bacteria</taxon>
        <taxon>Pseudomonadati</taxon>
        <taxon>Spirochaetota</taxon>
        <taxon>Spirochaetia</taxon>
        <taxon>Spirochaetales</taxon>
        <taxon>Treponemataceae</taxon>
        <taxon>Treponema</taxon>
    </lineage>
</organism>
<feature type="domain" description="tRNA synthetases class I catalytic" evidence="12">
    <location>
        <begin position="18"/>
        <end position="327"/>
    </location>
</feature>
<feature type="binding site" evidence="10">
    <location>
        <position position="222"/>
    </location>
    <ligand>
        <name>Zn(2+)</name>
        <dbReference type="ChEBI" id="CHEBI:29105"/>
    </ligand>
</feature>